<feature type="transmembrane region" description="Helical" evidence="1">
    <location>
        <begin position="15"/>
        <end position="35"/>
    </location>
</feature>
<dbReference type="Pfam" id="PF03707">
    <property type="entry name" value="MHYT"/>
    <property type="match status" value="2"/>
</dbReference>
<dbReference type="InterPro" id="IPR000160">
    <property type="entry name" value="GGDEF_dom"/>
</dbReference>
<keyword evidence="1" id="KW-1133">Transmembrane helix</keyword>
<evidence type="ECO:0000256" key="2">
    <source>
        <dbReference type="SAM" id="MobiDB-lite"/>
    </source>
</evidence>
<dbReference type="InterPro" id="IPR029787">
    <property type="entry name" value="Nucleotide_cyclase"/>
</dbReference>
<feature type="domain" description="EAL" evidence="3">
    <location>
        <begin position="425"/>
        <end position="675"/>
    </location>
</feature>
<dbReference type="EMBL" id="JALAYX010000002">
    <property type="protein sequence ID" value="MCJ8238589.1"/>
    <property type="molecule type" value="Genomic_DNA"/>
</dbReference>
<dbReference type="PROSITE" id="PS50887">
    <property type="entry name" value="GGDEF"/>
    <property type="match status" value="1"/>
</dbReference>
<organism evidence="6 7">
    <name type="scientific">Peteryoungia algae</name>
    <dbReference type="NCBI Taxonomy" id="2919917"/>
    <lineage>
        <taxon>Bacteria</taxon>
        <taxon>Pseudomonadati</taxon>
        <taxon>Pseudomonadota</taxon>
        <taxon>Alphaproteobacteria</taxon>
        <taxon>Hyphomicrobiales</taxon>
        <taxon>Rhizobiaceae</taxon>
        <taxon>Peteryoungia</taxon>
    </lineage>
</organism>
<dbReference type="SMART" id="SM00052">
    <property type="entry name" value="EAL"/>
    <property type="match status" value="1"/>
</dbReference>
<dbReference type="Gene3D" id="3.20.20.450">
    <property type="entry name" value="EAL domain"/>
    <property type="match status" value="1"/>
</dbReference>
<dbReference type="Pfam" id="PF00563">
    <property type="entry name" value="EAL"/>
    <property type="match status" value="1"/>
</dbReference>
<evidence type="ECO:0000313" key="7">
    <source>
        <dbReference type="Proteomes" id="UP001522662"/>
    </source>
</evidence>
<dbReference type="SMART" id="SM00267">
    <property type="entry name" value="GGDEF"/>
    <property type="match status" value="1"/>
</dbReference>
<dbReference type="InterPro" id="IPR035919">
    <property type="entry name" value="EAL_sf"/>
</dbReference>
<feature type="transmembrane region" description="Helical" evidence="1">
    <location>
        <begin position="218"/>
        <end position="237"/>
    </location>
</feature>
<feature type="transmembrane region" description="Helical" evidence="1">
    <location>
        <begin position="84"/>
        <end position="103"/>
    </location>
</feature>
<proteinExistence type="predicted"/>
<geneLocation type="plasmid" evidence="6">
    <name>unnamed</name>
</geneLocation>
<feature type="domain" description="GGDEF" evidence="4">
    <location>
        <begin position="283"/>
        <end position="416"/>
    </location>
</feature>
<evidence type="ECO:0000313" key="6">
    <source>
        <dbReference type="EMBL" id="MCJ8238589.1"/>
    </source>
</evidence>
<dbReference type="PROSITE" id="PS50924">
    <property type="entry name" value="MHYT"/>
    <property type="match status" value="1"/>
</dbReference>
<dbReference type="CDD" id="cd01948">
    <property type="entry name" value="EAL"/>
    <property type="match status" value="1"/>
</dbReference>
<dbReference type="PROSITE" id="PS50883">
    <property type="entry name" value="EAL"/>
    <property type="match status" value="1"/>
</dbReference>
<sequence>MLAVLSCIAVDHNPLSLIGAVVVCVLGSFLTMRLFSRMRNTRGAMRASWTALTAIIGGSAIWTTHFVAMMGYDAAVLTGYKPTATLLSLVLAIAVTGAGLSIATATQRSLLIEAGGAIVGAGIASMHYIGMSGYEVQGHLEWDNSYVAASLLAAGLFGAMATSRVARPVTRFCRYGGGLALVLAIASTHFIGMTALTVVPNSAASMPANMLPESVMTVVLMFVTLLILAIGAMTYVIDRQSNKSAVERYRQLSLHDALTGLPNRAAFLERVGHVMETPTARNERIYVFSFDLDRFKEINDVHGHAAGDHVLRVVAERMTRNLRSGEFVARIGGDEFIAVSPRIFTAAEAENFARGIITEINASIEWQGLTLSVGTSIGVTVYPDAAEDVDDLLAQADIAMYRAKATGSNNICFYDKSMDQAARERSALAMDMRTGLQRGEFQLYFQKQNNTKSGEVIGFEVLLRWLHPRRGMVSPVEFIPIAERTGFIMELGDWVLRQACVEAVKWGNPLKIAVNVAPKQLANANFPQRVREILAETGLDPARLELEITESGIIVDQQHALLIIRQLKAIGVKIAMDDYGTGYSSLSTLQLFPFDKIKIDRGFIDNVADNRQSAAIVRSTLILAQSLDIPVLAEGVENAEHLRFLQDEGCEQVQGYFYGRPQPLSEIQDIVNPPPAAAKAGLEASADAGQISEGKPGELAA</sequence>
<name>A0ABT0D006_9HYPH</name>
<dbReference type="Pfam" id="PF00990">
    <property type="entry name" value="GGDEF"/>
    <property type="match status" value="1"/>
</dbReference>
<dbReference type="PANTHER" id="PTHR44757">
    <property type="entry name" value="DIGUANYLATE CYCLASE DGCP"/>
    <property type="match status" value="1"/>
</dbReference>
<accession>A0ABT0D006</accession>
<evidence type="ECO:0000259" key="5">
    <source>
        <dbReference type="PROSITE" id="PS50924"/>
    </source>
</evidence>
<dbReference type="InterPro" id="IPR043128">
    <property type="entry name" value="Rev_trsase/Diguanyl_cyclase"/>
</dbReference>
<keyword evidence="1" id="KW-0472">Membrane</keyword>
<dbReference type="InterPro" id="IPR005330">
    <property type="entry name" value="MHYT_dom"/>
</dbReference>
<feature type="domain" description="MHYT" evidence="5">
    <location>
        <begin position="12"/>
        <end position="199"/>
    </location>
</feature>
<dbReference type="Gene3D" id="3.30.70.270">
    <property type="match status" value="1"/>
</dbReference>
<feature type="transmembrane region" description="Helical" evidence="1">
    <location>
        <begin position="146"/>
        <end position="166"/>
    </location>
</feature>
<keyword evidence="1" id="KW-0812">Transmembrane</keyword>
<dbReference type="Proteomes" id="UP001522662">
    <property type="component" value="Unassembled WGS sequence"/>
</dbReference>
<evidence type="ECO:0000256" key="1">
    <source>
        <dbReference type="PROSITE-ProRule" id="PRU00244"/>
    </source>
</evidence>
<feature type="transmembrane region" description="Helical" evidence="1">
    <location>
        <begin position="47"/>
        <end position="72"/>
    </location>
</feature>
<dbReference type="SUPFAM" id="SSF55073">
    <property type="entry name" value="Nucleotide cyclase"/>
    <property type="match status" value="1"/>
</dbReference>
<reference evidence="6 7" key="1">
    <citation type="submission" date="2022-03" db="EMBL/GenBank/DDBJ databases">
        <title>Rhizobium SSM4.3 sp. nov., isolated from Sediment (Gouqi Island).</title>
        <authorList>
            <person name="Chen G."/>
        </authorList>
    </citation>
    <scope>NUCLEOTIDE SEQUENCE [LARGE SCALE GENOMIC DNA]</scope>
    <source>
        <strain evidence="6 7">SSM4.3</strain>
        <plasmid evidence="6">unnamed</plasmid>
    </source>
</reference>
<evidence type="ECO:0000259" key="4">
    <source>
        <dbReference type="PROSITE" id="PS50887"/>
    </source>
</evidence>
<feature type="transmembrane region" description="Helical" evidence="1">
    <location>
        <begin position="110"/>
        <end position="134"/>
    </location>
</feature>
<feature type="transmembrane region" description="Helical" evidence="1">
    <location>
        <begin position="178"/>
        <end position="198"/>
    </location>
</feature>
<dbReference type="PANTHER" id="PTHR44757:SF2">
    <property type="entry name" value="BIOFILM ARCHITECTURE MAINTENANCE PROTEIN MBAA"/>
    <property type="match status" value="1"/>
</dbReference>
<protein>
    <submittedName>
        <fullName evidence="6">EAL domain-containing protein</fullName>
    </submittedName>
</protein>
<gene>
    <name evidence="6" type="ORF">MKJ03_09630</name>
</gene>
<comment type="caution">
    <text evidence="6">The sequence shown here is derived from an EMBL/GenBank/DDBJ whole genome shotgun (WGS) entry which is preliminary data.</text>
</comment>
<keyword evidence="7" id="KW-1185">Reference proteome</keyword>
<dbReference type="SUPFAM" id="SSF141868">
    <property type="entry name" value="EAL domain-like"/>
    <property type="match status" value="1"/>
</dbReference>
<dbReference type="InterPro" id="IPR052155">
    <property type="entry name" value="Biofilm_reg_signaling"/>
</dbReference>
<dbReference type="NCBIfam" id="TIGR00254">
    <property type="entry name" value="GGDEF"/>
    <property type="match status" value="1"/>
</dbReference>
<keyword evidence="6" id="KW-0614">Plasmid</keyword>
<dbReference type="CDD" id="cd01949">
    <property type="entry name" value="GGDEF"/>
    <property type="match status" value="1"/>
</dbReference>
<dbReference type="InterPro" id="IPR001633">
    <property type="entry name" value="EAL_dom"/>
</dbReference>
<dbReference type="RefSeq" id="WP_245136411.1">
    <property type="nucleotide sequence ID" value="NZ_CP128477.1"/>
</dbReference>
<feature type="region of interest" description="Disordered" evidence="2">
    <location>
        <begin position="678"/>
        <end position="701"/>
    </location>
</feature>
<evidence type="ECO:0000259" key="3">
    <source>
        <dbReference type="PROSITE" id="PS50883"/>
    </source>
</evidence>